<dbReference type="GO" id="GO:0071897">
    <property type="term" value="P:DNA biosynthetic process"/>
    <property type="evidence" value="ECO:0007669"/>
    <property type="project" value="UniProtKB-ARBA"/>
</dbReference>
<proteinExistence type="predicted"/>
<dbReference type="OrthoDB" id="2286242at2759"/>
<organism evidence="1">
    <name type="scientific">Lepeophtheirus salmonis</name>
    <name type="common">Salmon louse</name>
    <name type="synonym">Caligus salmonis</name>
    <dbReference type="NCBI Taxonomy" id="72036"/>
    <lineage>
        <taxon>Eukaryota</taxon>
        <taxon>Metazoa</taxon>
        <taxon>Ecdysozoa</taxon>
        <taxon>Arthropoda</taxon>
        <taxon>Crustacea</taxon>
        <taxon>Multicrustacea</taxon>
        <taxon>Hexanauplia</taxon>
        <taxon>Copepoda</taxon>
        <taxon>Siphonostomatoida</taxon>
        <taxon>Caligidae</taxon>
        <taxon>Lepeophtheirus</taxon>
    </lineage>
</organism>
<reference evidence="1" key="1">
    <citation type="submission" date="2014-05" db="EMBL/GenBank/DDBJ databases">
        <authorList>
            <person name="Chronopoulou M."/>
        </authorList>
    </citation>
    <scope>NUCLEOTIDE SEQUENCE</scope>
    <source>
        <tissue evidence="1">Whole organism</tissue>
    </source>
</reference>
<dbReference type="InterPro" id="IPR043502">
    <property type="entry name" value="DNA/RNA_pol_sf"/>
</dbReference>
<dbReference type="SUPFAM" id="SSF56672">
    <property type="entry name" value="DNA/RNA polymerases"/>
    <property type="match status" value="1"/>
</dbReference>
<accession>A0A0K2VDR7</accession>
<dbReference type="Gene3D" id="3.30.70.270">
    <property type="match status" value="1"/>
</dbReference>
<evidence type="ECO:0000313" key="1">
    <source>
        <dbReference type="EMBL" id="CDW48490.1"/>
    </source>
</evidence>
<sequence length="74" mass="8359">MEKMGVISKVGEEAIEWCHPLVVVPKPNGEVILCVDKKKLNDQVYGPIHPMRTPRDVLSLPTKCSFRYILLAIN</sequence>
<dbReference type="AlphaFoldDB" id="A0A0K2VDR7"/>
<dbReference type="InterPro" id="IPR043128">
    <property type="entry name" value="Rev_trsase/Diguanyl_cyclase"/>
</dbReference>
<dbReference type="EMBL" id="HACA01031129">
    <property type="protein sequence ID" value="CDW48490.1"/>
    <property type="molecule type" value="Transcribed_RNA"/>
</dbReference>
<dbReference type="Gene3D" id="3.10.10.10">
    <property type="entry name" value="HIV Type 1 Reverse Transcriptase, subunit A, domain 1"/>
    <property type="match status" value="1"/>
</dbReference>
<protein>
    <submittedName>
        <fullName evidence="1">Putative LOC101859799 [Aplysia californica]</fullName>
    </submittedName>
</protein>
<name>A0A0K2VDR7_LEPSM</name>